<evidence type="ECO:0000313" key="7">
    <source>
        <dbReference type="Proteomes" id="UP000787472"/>
    </source>
</evidence>
<feature type="domain" description="CENP-V/GFA" evidence="5">
    <location>
        <begin position="9"/>
        <end position="127"/>
    </location>
</feature>
<evidence type="ECO:0000313" key="6">
    <source>
        <dbReference type="EMBL" id="NHO64504.1"/>
    </source>
</evidence>
<evidence type="ECO:0000256" key="3">
    <source>
        <dbReference type="ARBA" id="ARBA00022833"/>
    </source>
</evidence>
<dbReference type="GO" id="GO:0046872">
    <property type="term" value="F:metal ion binding"/>
    <property type="evidence" value="ECO:0007669"/>
    <property type="project" value="UniProtKB-KW"/>
</dbReference>
<dbReference type="Gene3D" id="3.90.1590.10">
    <property type="entry name" value="glutathione-dependent formaldehyde- activating enzyme (gfa)"/>
    <property type="match status" value="1"/>
</dbReference>
<evidence type="ECO:0000256" key="4">
    <source>
        <dbReference type="ARBA" id="ARBA00023239"/>
    </source>
</evidence>
<dbReference type="AlphaFoldDB" id="A0A9E5JSI8"/>
<dbReference type="InterPro" id="IPR011057">
    <property type="entry name" value="Mss4-like_sf"/>
</dbReference>
<keyword evidence="7" id="KW-1185">Reference proteome</keyword>
<dbReference type="Pfam" id="PF04828">
    <property type="entry name" value="GFA"/>
    <property type="match status" value="1"/>
</dbReference>
<dbReference type="SUPFAM" id="SSF51316">
    <property type="entry name" value="Mss4-like"/>
    <property type="match status" value="1"/>
</dbReference>
<comment type="caution">
    <text evidence="6">The sequence shown here is derived from an EMBL/GenBank/DDBJ whole genome shotgun (WGS) entry which is preliminary data.</text>
</comment>
<gene>
    <name evidence="6" type="ORF">G8770_02955</name>
</gene>
<dbReference type="PROSITE" id="PS51891">
    <property type="entry name" value="CENP_V_GFA"/>
    <property type="match status" value="1"/>
</dbReference>
<evidence type="ECO:0000256" key="2">
    <source>
        <dbReference type="ARBA" id="ARBA00022723"/>
    </source>
</evidence>
<evidence type="ECO:0000256" key="1">
    <source>
        <dbReference type="ARBA" id="ARBA00005495"/>
    </source>
</evidence>
<sequence>MPDSTTYPLDGACQCGQVRYRLLEAPLFVACCHCKECQKLSTSAFSITAMIKRESLEVEGDLQHWQRPSASGNINAAAFCPTCVNRLYHYDPDKPQFLKLKPSSLENTEIIKPSKHIWVSQKQAWFDIPEGVEQHMTQPDLTETL</sequence>
<dbReference type="Proteomes" id="UP000787472">
    <property type="component" value="Unassembled WGS sequence"/>
</dbReference>
<evidence type="ECO:0000259" key="5">
    <source>
        <dbReference type="PROSITE" id="PS51891"/>
    </source>
</evidence>
<dbReference type="RefSeq" id="WP_167181612.1">
    <property type="nucleotide sequence ID" value="NZ_JAAONZ010000002.1"/>
</dbReference>
<dbReference type="InterPro" id="IPR006913">
    <property type="entry name" value="CENP-V/GFA"/>
</dbReference>
<dbReference type="PANTHER" id="PTHR33337:SF40">
    <property type="entry name" value="CENP-V_GFA DOMAIN-CONTAINING PROTEIN-RELATED"/>
    <property type="match status" value="1"/>
</dbReference>
<accession>A0A9E5JSI8</accession>
<dbReference type="EMBL" id="JAAONZ010000002">
    <property type="protein sequence ID" value="NHO64504.1"/>
    <property type="molecule type" value="Genomic_DNA"/>
</dbReference>
<comment type="similarity">
    <text evidence="1">Belongs to the Gfa family.</text>
</comment>
<dbReference type="PANTHER" id="PTHR33337">
    <property type="entry name" value="GFA DOMAIN-CONTAINING PROTEIN"/>
    <property type="match status" value="1"/>
</dbReference>
<organism evidence="6 7">
    <name type="scientific">Pseudomaricurvus hydrocarbonicus</name>
    <dbReference type="NCBI Taxonomy" id="1470433"/>
    <lineage>
        <taxon>Bacteria</taxon>
        <taxon>Pseudomonadati</taxon>
        <taxon>Pseudomonadota</taxon>
        <taxon>Gammaproteobacteria</taxon>
        <taxon>Cellvibrionales</taxon>
        <taxon>Cellvibrionaceae</taxon>
        <taxon>Pseudomaricurvus</taxon>
    </lineage>
</organism>
<keyword evidence="4" id="KW-0456">Lyase</keyword>
<reference evidence="6" key="1">
    <citation type="submission" date="2020-03" db="EMBL/GenBank/DDBJ databases">
        <authorList>
            <person name="Guo F."/>
        </authorList>
    </citation>
    <scope>NUCLEOTIDE SEQUENCE</scope>
    <source>
        <strain evidence="6">JCM 30134</strain>
    </source>
</reference>
<keyword evidence="3" id="KW-0862">Zinc</keyword>
<keyword evidence="2" id="KW-0479">Metal-binding</keyword>
<name>A0A9E5JSI8_9GAMM</name>
<protein>
    <submittedName>
        <fullName evidence="6">GFA family protein</fullName>
    </submittedName>
</protein>
<proteinExistence type="inferred from homology"/>
<dbReference type="GO" id="GO:0016846">
    <property type="term" value="F:carbon-sulfur lyase activity"/>
    <property type="evidence" value="ECO:0007669"/>
    <property type="project" value="InterPro"/>
</dbReference>